<protein>
    <recommendedName>
        <fullName evidence="4">Transcription factor hoxa13</fullName>
    </recommendedName>
</protein>
<dbReference type="PANTHER" id="PTHR23242">
    <property type="entry name" value="TRANSCRIPTION FACTOR HOXA13"/>
    <property type="match status" value="1"/>
</dbReference>
<dbReference type="OrthoDB" id="3260408at2759"/>
<dbReference type="EMBL" id="KZ805548">
    <property type="protein sequence ID" value="PVH94152.1"/>
    <property type="molecule type" value="Genomic_DNA"/>
</dbReference>
<keyword evidence="3" id="KW-1185">Reference proteome</keyword>
<name>A0A2V1D7X6_9PLEO</name>
<evidence type="ECO:0000256" key="1">
    <source>
        <dbReference type="SAM" id="MobiDB-lite"/>
    </source>
</evidence>
<evidence type="ECO:0000313" key="2">
    <source>
        <dbReference type="EMBL" id="PVH94152.1"/>
    </source>
</evidence>
<organism evidence="2 3">
    <name type="scientific">Periconia macrospinosa</name>
    <dbReference type="NCBI Taxonomy" id="97972"/>
    <lineage>
        <taxon>Eukaryota</taxon>
        <taxon>Fungi</taxon>
        <taxon>Dikarya</taxon>
        <taxon>Ascomycota</taxon>
        <taxon>Pezizomycotina</taxon>
        <taxon>Dothideomycetes</taxon>
        <taxon>Pleosporomycetidae</taxon>
        <taxon>Pleosporales</taxon>
        <taxon>Massarineae</taxon>
        <taxon>Periconiaceae</taxon>
        <taxon>Periconia</taxon>
    </lineage>
</organism>
<evidence type="ECO:0008006" key="4">
    <source>
        <dbReference type="Google" id="ProtNLM"/>
    </source>
</evidence>
<gene>
    <name evidence="2" type="ORF">DM02DRAFT_618826</name>
</gene>
<sequence>MAAPSNGRAKKPGKKPAANGHANGHAEKHKANTSSAVGPSKPARSSRRSFTGTLTNVVGRLLSWYLIITLLFRCPTSITQLSGSSPRVCKPYLHARTYAAPYLDPYYHTYVAPQLEKVQPYIDRFDQQFYTPVSTFTKEKYATYGAHRVDQAQKYAEAEWARRVHPQIQNLQAQAQAQYNQHLAPHVDKASEVVSPLYEQTKESLGEIYHLSILPAYEAALPYARQGYAQGHRVVSHIIFPRVLVARDAAWKFISRKVWPQLRILYGDNVEPQLVRIQERLGRYKDQQKVEAAMEAVVTESTSLSETITSSATSVSSSVDASASATPASGWQVLDDLFGESSETETASASTRSKKPQPTGAELRKALNEDLRNWQSKFATAADKGAEDLEVRVAELTKRQVDKGVNGQGAALVIQLEETAESAIAALKKFIIKSVKSLPKEATEKDLNKAFDEVNRKTRELGLKIKVKAEAIRNWKLGYDQETDNLVRAAVASSVEVLEKIHGLGLQEVGMRWAWLDGVTYDDWQKYHKLRTTLEEWQEEVEAVGTRHEGLRIAHEEAAKLEDKAMNSVTTAVNELVRLKDVAKWKIWAEDSTDDFSSKKVPVRVFNAAQQAAQGVQDVSSKASEAILGSETPASESIASAVSNSVSSASSKISQSIVGSETPVAESVASAASESVSAASSKVSEAVLGSETPAYESIASQVKDSASTASSKASEAIASGASVASEDIDAAQETVKHAASKAAEAPKKVFGGVNAEAIPEARQPILDDIIDDDDEETYSAKLQGLFAGAGDRASDLTRAVNEALRKPTKTQGSVESASSLASEKYAQAVAAASSALFGTEQKAVESATSVASEKFAQAVTAASYAIYGTPAPNAAFHTAQAQASSRYNEAVSLANEQFSNAKSRLSVLVSGTPKPAHETMLSMIEQAYSDSLAAASERLEVAAQYTDSVKSYAAGPTQGYFESVSSIASSRLSEGISAASAQFTSQPTPALEGARRQYYEALGLAHARYSEFVDAASSAFYGPEQGHIESLASVASKSAQSIASQVSSTVIGSETPLAQSVASEASKSAKAAASKASGAAESIASQVSSGVVGTETPWTESIASQASQNWESLIAQASNQVYGAPTPWVNSAYSQAGAYAAQATEQAAVQYSSVQALISELVVGKEPDFTESVMKRFASAYYTGIPAAVSSVNSYASENYDSVSSYASDAYASASSVVSSVFTPPPAIETILSQANEQLNAAVESASVAVYGTQKGTVEQASESIASAYSSVQSKASGAIYGTQQVQDNFLAVASSAQAAISEAIYGTPTASGYVASAASGAASVRSSVSSVASEKAASAASAVSSAVSSAMYGPEQGAVESASSRLAAAVEAANSRIAEIYASASKNAEDAATKVSSAATAATQRVKDEL</sequence>
<evidence type="ECO:0000313" key="3">
    <source>
        <dbReference type="Proteomes" id="UP000244855"/>
    </source>
</evidence>
<reference evidence="2 3" key="1">
    <citation type="journal article" date="2018" name="Sci. Rep.">
        <title>Comparative genomics provides insights into the lifestyle and reveals functional heterogeneity of dark septate endophytic fungi.</title>
        <authorList>
            <person name="Knapp D.G."/>
            <person name="Nemeth J.B."/>
            <person name="Barry K."/>
            <person name="Hainaut M."/>
            <person name="Henrissat B."/>
            <person name="Johnson J."/>
            <person name="Kuo A."/>
            <person name="Lim J.H.P."/>
            <person name="Lipzen A."/>
            <person name="Nolan M."/>
            <person name="Ohm R.A."/>
            <person name="Tamas L."/>
            <person name="Grigoriev I.V."/>
            <person name="Spatafora J.W."/>
            <person name="Nagy L.G."/>
            <person name="Kovacs G.M."/>
        </authorList>
    </citation>
    <scope>NUCLEOTIDE SEQUENCE [LARGE SCALE GENOMIC DNA]</scope>
    <source>
        <strain evidence="2 3">DSE2036</strain>
    </source>
</reference>
<dbReference type="PANTHER" id="PTHR23242:SF9">
    <property type="entry name" value="TRANSCRIPTION FACTOR HOXA13"/>
    <property type="match status" value="1"/>
</dbReference>
<dbReference type="Proteomes" id="UP000244855">
    <property type="component" value="Unassembled WGS sequence"/>
</dbReference>
<feature type="region of interest" description="Disordered" evidence="1">
    <location>
        <begin position="1"/>
        <end position="48"/>
    </location>
</feature>
<accession>A0A2V1D7X6</accession>
<feature type="compositionally biased region" description="Low complexity" evidence="1">
    <location>
        <begin position="342"/>
        <end position="351"/>
    </location>
</feature>
<dbReference type="STRING" id="97972.A0A2V1D7X6"/>
<proteinExistence type="predicted"/>
<feature type="region of interest" description="Disordered" evidence="1">
    <location>
        <begin position="342"/>
        <end position="361"/>
    </location>
</feature>